<dbReference type="Proteomes" id="UP000065807">
    <property type="component" value="Chromosome"/>
</dbReference>
<name>A0A0K2SNJ7_LIMPI</name>
<dbReference type="KEGG" id="lpil:LIP_2757"/>
<reference evidence="2" key="1">
    <citation type="submission" date="2015-07" db="EMBL/GenBank/DDBJ databases">
        <title>Complete genome sequence and phylogenetic analysis of Limnochorda pilosa.</title>
        <authorList>
            <person name="Watanabe M."/>
            <person name="Kojima H."/>
            <person name="Fukui M."/>
        </authorList>
    </citation>
    <scope>NUCLEOTIDE SEQUENCE [LARGE SCALE GENOMIC DNA]</scope>
    <source>
        <strain evidence="2">HC45</strain>
    </source>
</reference>
<evidence type="ECO:0000313" key="2">
    <source>
        <dbReference type="Proteomes" id="UP000065807"/>
    </source>
</evidence>
<accession>A0A0K2SNJ7</accession>
<evidence type="ECO:0000313" key="1">
    <source>
        <dbReference type="EMBL" id="BAS28587.1"/>
    </source>
</evidence>
<organism evidence="1 2">
    <name type="scientific">Limnochorda pilosa</name>
    <dbReference type="NCBI Taxonomy" id="1555112"/>
    <lineage>
        <taxon>Bacteria</taxon>
        <taxon>Bacillati</taxon>
        <taxon>Bacillota</taxon>
        <taxon>Limnochordia</taxon>
        <taxon>Limnochordales</taxon>
        <taxon>Limnochordaceae</taxon>
        <taxon>Limnochorda</taxon>
    </lineage>
</organism>
<gene>
    <name evidence="1" type="ORF">LIP_2757</name>
</gene>
<keyword evidence="2" id="KW-1185">Reference proteome</keyword>
<reference evidence="2" key="2">
    <citation type="journal article" date="2016" name="Int. J. Syst. Evol. Microbiol.">
        <title>Complete genome sequence and cell structure of Limnochorda pilosa, a Gram-negative spore-former within the phylum Firmicutes.</title>
        <authorList>
            <person name="Watanabe M."/>
            <person name="Kojima H."/>
            <person name="Fukui M."/>
        </authorList>
    </citation>
    <scope>NUCLEOTIDE SEQUENCE [LARGE SCALE GENOMIC DNA]</scope>
    <source>
        <strain evidence="2">HC45</strain>
    </source>
</reference>
<sequence>MLSPEKPADLLFQRLLDQPPHAEPSDLAQERTAVPFGQPVLQKLLDLLAKLTRRWYPLHRDLGLLSWLATAATRITQVPHFLQHAGDVTRDVEEIYDYTGVGTPVIVLE</sequence>
<dbReference type="AlphaFoldDB" id="A0A0K2SNJ7"/>
<protein>
    <submittedName>
        <fullName evidence="1">Uncharacterized protein</fullName>
    </submittedName>
</protein>
<dbReference type="EMBL" id="AP014924">
    <property type="protein sequence ID" value="BAS28587.1"/>
    <property type="molecule type" value="Genomic_DNA"/>
</dbReference>
<proteinExistence type="predicted"/>